<dbReference type="STRING" id="1503961.SAMN05421736_102217"/>
<evidence type="ECO:0000256" key="3">
    <source>
        <dbReference type="ARBA" id="ARBA00022840"/>
    </source>
</evidence>
<protein>
    <recommendedName>
        <fullName evidence="5">5-formyltetrahydrofolate cyclo-ligase</fullName>
        <ecNumber evidence="5">6.3.3.2</ecNumber>
    </recommendedName>
</protein>
<evidence type="ECO:0000313" key="7">
    <source>
        <dbReference type="Proteomes" id="UP000198935"/>
    </source>
</evidence>
<feature type="binding site" evidence="4">
    <location>
        <position position="54"/>
    </location>
    <ligand>
        <name>substrate</name>
    </ligand>
</feature>
<evidence type="ECO:0000313" key="6">
    <source>
        <dbReference type="EMBL" id="SDY54106.1"/>
    </source>
</evidence>
<dbReference type="SUPFAM" id="SSF100950">
    <property type="entry name" value="NagB/RpiA/CoA transferase-like"/>
    <property type="match status" value="1"/>
</dbReference>
<accession>A0A1H3KQ05</accession>
<dbReference type="GO" id="GO:0030272">
    <property type="term" value="F:5-formyltetrahydrofolate cyclo-ligase activity"/>
    <property type="evidence" value="ECO:0007669"/>
    <property type="project" value="UniProtKB-EC"/>
</dbReference>
<dbReference type="Gene3D" id="3.40.50.10420">
    <property type="entry name" value="NagB/RpiA/CoA transferase-like"/>
    <property type="match status" value="1"/>
</dbReference>
<evidence type="ECO:0000256" key="4">
    <source>
        <dbReference type="PIRSR" id="PIRSR006806-1"/>
    </source>
</evidence>
<evidence type="ECO:0000256" key="2">
    <source>
        <dbReference type="ARBA" id="ARBA00022741"/>
    </source>
</evidence>
<dbReference type="GO" id="GO:0035999">
    <property type="term" value="P:tetrahydrofolate interconversion"/>
    <property type="evidence" value="ECO:0007669"/>
    <property type="project" value="TreeGrafter"/>
</dbReference>
<dbReference type="EC" id="6.3.3.2" evidence="5"/>
<keyword evidence="5" id="KW-0460">Magnesium</keyword>
<keyword evidence="2 4" id="KW-0547">Nucleotide-binding</keyword>
<comment type="cofactor">
    <cofactor evidence="5">
        <name>Mg(2+)</name>
        <dbReference type="ChEBI" id="CHEBI:18420"/>
    </cofactor>
</comment>
<keyword evidence="5" id="KW-0479">Metal-binding</keyword>
<dbReference type="PIRSF" id="PIRSF006806">
    <property type="entry name" value="FTHF_cligase"/>
    <property type="match status" value="1"/>
</dbReference>
<dbReference type="PANTHER" id="PTHR23407:SF1">
    <property type="entry name" value="5-FORMYLTETRAHYDROFOLATE CYCLO-LIGASE"/>
    <property type="match status" value="1"/>
</dbReference>
<reference evidence="7" key="1">
    <citation type="submission" date="2016-10" db="EMBL/GenBank/DDBJ databases">
        <authorList>
            <person name="Varghese N."/>
            <person name="Submissions S."/>
        </authorList>
    </citation>
    <scope>NUCLEOTIDE SEQUENCE [LARGE SCALE GENOMIC DNA]</scope>
    <source>
        <strain evidence="7">SP</strain>
    </source>
</reference>
<dbReference type="AlphaFoldDB" id="A0A1H3KQ05"/>
<feature type="binding site" evidence="4">
    <location>
        <begin position="133"/>
        <end position="141"/>
    </location>
    <ligand>
        <name>ATP</name>
        <dbReference type="ChEBI" id="CHEBI:30616"/>
    </ligand>
</feature>
<keyword evidence="7" id="KW-1185">Reference proteome</keyword>
<dbReference type="GO" id="GO:0046872">
    <property type="term" value="F:metal ion binding"/>
    <property type="evidence" value="ECO:0007669"/>
    <property type="project" value="UniProtKB-KW"/>
</dbReference>
<name>A0A1H3KQ05_9BACI</name>
<sequence>MLKKEWREKIRNELSRLSERDKAEKTLKIQSRLLRHHSWLQADVIGATVSFGNEIDTYCIIEAAWEAGKRVAVPRCIAAERKLLFYELTNFNELEKSYYGLLEPRLGATEQIHPGEIALLLVPGVVFDRQGFRIGYGGGYYDRFLAAHENLTTCSLCYDVQFVDHLPSETHDVPVRMIITEKEVVAT</sequence>
<gene>
    <name evidence="6" type="ORF">SAMN05421736_102217</name>
</gene>
<feature type="binding site" evidence="4">
    <location>
        <position position="49"/>
    </location>
    <ligand>
        <name>substrate</name>
    </ligand>
</feature>
<dbReference type="GO" id="GO:0009396">
    <property type="term" value="P:folic acid-containing compound biosynthetic process"/>
    <property type="evidence" value="ECO:0007669"/>
    <property type="project" value="TreeGrafter"/>
</dbReference>
<keyword evidence="3 4" id="KW-0067">ATP-binding</keyword>
<comment type="catalytic activity">
    <reaction evidence="5">
        <text>(6S)-5-formyl-5,6,7,8-tetrahydrofolate + ATP = (6R)-5,10-methenyltetrahydrofolate + ADP + phosphate</text>
        <dbReference type="Rhea" id="RHEA:10488"/>
        <dbReference type="ChEBI" id="CHEBI:30616"/>
        <dbReference type="ChEBI" id="CHEBI:43474"/>
        <dbReference type="ChEBI" id="CHEBI:57455"/>
        <dbReference type="ChEBI" id="CHEBI:57457"/>
        <dbReference type="ChEBI" id="CHEBI:456216"/>
        <dbReference type="EC" id="6.3.3.2"/>
    </reaction>
</comment>
<dbReference type="Pfam" id="PF01812">
    <property type="entry name" value="5-FTHF_cyc-lig"/>
    <property type="match status" value="1"/>
</dbReference>
<dbReference type="PANTHER" id="PTHR23407">
    <property type="entry name" value="ATPASE INHIBITOR/5-FORMYLTETRAHYDROFOLATE CYCLO-LIGASE"/>
    <property type="match status" value="1"/>
</dbReference>
<dbReference type="GO" id="GO:0005524">
    <property type="term" value="F:ATP binding"/>
    <property type="evidence" value="ECO:0007669"/>
    <property type="project" value="UniProtKB-KW"/>
</dbReference>
<dbReference type="InterPro" id="IPR002698">
    <property type="entry name" value="FTHF_cligase"/>
</dbReference>
<feature type="binding site" evidence="4">
    <location>
        <begin position="3"/>
        <end position="7"/>
    </location>
    <ligand>
        <name>ATP</name>
        <dbReference type="ChEBI" id="CHEBI:30616"/>
    </ligand>
</feature>
<dbReference type="EMBL" id="FNPI01000002">
    <property type="protein sequence ID" value="SDY54106.1"/>
    <property type="molecule type" value="Genomic_DNA"/>
</dbReference>
<dbReference type="Proteomes" id="UP000198935">
    <property type="component" value="Unassembled WGS sequence"/>
</dbReference>
<dbReference type="InterPro" id="IPR024185">
    <property type="entry name" value="FTHF_cligase-like_sf"/>
</dbReference>
<dbReference type="InterPro" id="IPR037171">
    <property type="entry name" value="NagB/RpiA_transferase-like"/>
</dbReference>
<keyword evidence="6" id="KW-0436">Ligase</keyword>
<evidence type="ECO:0000256" key="5">
    <source>
        <dbReference type="RuleBase" id="RU361279"/>
    </source>
</evidence>
<comment type="similarity">
    <text evidence="1 5">Belongs to the 5-formyltetrahydrofolate cyclo-ligase family.</text>
</comment>
<evidence type="ECO:0000256" key="1">
    <source>
        <dbReference type="ARBA" id="ARBA00010638"/>
    </source>
</evidence>
<organism evidence="6 7">
    <name type="scientific">Evansella caseinilytica</name>
    <dbReference type="NCBI Taxonomy" id="1503961"/>
    <lineage>
        <taxon>Bacteria</taxon>
        <taxon>Bacillati</taxon>
        <taxon>Bacillota</taxon>
        <taxon>Bacilli</taxon>
        <taxon>Bacillales</taxon>
        <taxon>Bacillaceae</taxon>
        <taxon>Evansella</taxon>
    </lineage>
</organism>
<dbReference type="NCBIfam" id="TIGR02727">
    <property type="entry name" value="MTHFS_bact"/>
    <property type="match status" value="1"/>
</dbReference>
<proteinExistence type="inferred from homology"/>